<reference evidence="2" key="1">
    <citation type="submission" date="2023-06" db="EMBL/GenBank/DDBJ databases">
        <title>Genome-scale phylogeny and comparative genomics of the fungal order Sordariales.</title>
        <authorList>
            <consortium name="Lawrence Berkeley National Laboratory"/>
            <person name="Hensen N."/>
            <person name="Bonometti L."/>
            <person name="Westerberg I."/>
            <person name="Brannstrom I.O."/>
            <person name="Guillou S."/>
            <person name="Cros-Aarteil S."/>
            <person name="Calhoun S."/>
            <person name="Haridas S."/>
            <person name="Kuo A."/>
            <person name="Mondo S."/>
            <person name="Pangilinan J."/>
            <person name="Riley R."/>
            <person name="Labutti K."/>
            <person name="Andreopoulos B."/>
            <person name="Lipzen A."/>
            <person name="Chen C."/>
            <person name="Yanf M."/>
            <person name="Daum C."/>
            <person name="Ng V."/>
            <person name="Clum A."/>
            <person name="Steindorff A."/>
            <person name="Ohm R."/>
            <person name="Martin F."/>
            <person name="Silar P."/>
            <person name="Natvig D."/>
            <person name="Lalanne C."/>
            <person name="Gautier V."/>
            <person name="Ament-Velasquez S.L."/>
            <person name="Kruys A."/>
            <person name="Hutchinson M.I."/>
            <person name="Powell A.J."/>
            <person name="Barry K."/>
            <person name="Miller A.N."/>
            <person name="Grigoriev I.V."/>
            <person name="Debuchy R."/>
            <person name="Gladieux P."/>
            <person name="Thoren M.H."/>
            <person name="Johannesson H."/>
        </authorList>
    </citation>
    <scope>NUCLEOTIDE SEQUENCE</scope>
    <source>
        <strain evidence="2">CBS 606.72</strain>
    </source>
</reference>
<dbReference type="AlphaFoldDB" id="A0AA39X4I8"/>
<feature type="region of interest" description="Disordered" evidence="1">
    <location>
        <begin position="63"/>
        <end position="121"/>
    </location>
</feature>
<name>A0AA39X4I8_9PEZI</name>
<keyword evidence="3" id="KW-1185">Reference proteome</keyword>
<sequence length="219" mass="24933">MRFVPTTATRFNSCPVGRIRNTRGRWLTVHYPDSAKMDALKHLVANIPDWLKRLEELNGQVAKRQADLARQAEPKQSDSMSPKPTQENSLPNQRWPRLSPPQLWLVSDPAPDGSAPVRSCRGRHAQVPHPQFVVYYDSYVQLFFEELVKFVSASRGMMRKAWLPRWHRSNASEMEPDESDEEAEESLLLMAQAAFRRSVHGRCARGTLAPGPQGYLGRS</sequence>
<feature type="compositionally biased region" description="Basic and acidic residues" evidence="1">
    <location>
        <begin position="64"/>
        <end position="76"/>
    </location>
</feature>
<dbReference type="EMBL" id="JAULSU010000002">
    <property type="protein sequence ID" value="KAK0627178.1"/>
    <property type="molecule type" value="Genomic_DNA"/>
</dbReference>
<feature type="compositionally biased region" description="Polar residues" evidence="1">
    <location>
        <begin position="77"/>
        <end position="92"/>
    </location>
</feature>
<proteinExistence type="predicted"/>
<organism evidence="2 3">
    <name type="scientific">Immersiella caudata</name>
    <dbReference type="NCBI Taxonomy" id="314043"/>
    <lineage>
        <taxon>Eukaryota</taxon>
        <taxon>Fungi</taxon>
        <taxon>Dikarya</taxon>
        <taxon>Ascomycota</taxon>
        <taxon>Pezizomycotina</taxon>
        <taxon>Sordariomycetes</taxon>
        <taxon>Sordariomycetidae</taxon>
        <taxon>Sordariales</taxon>
        <taxon>Lasiosphaeriaceae</taxon>
        <taxon>Immersiella</taxon>
    </lineage>
</organism>
<evidence type="ECO:0000313" key="2">
    <source>
        <dbReference type="EMBL" id="KAK0627178.1"/>
    </source>
</evidence>
<accession>A0AA39X4I8</accession>
<dbReference type="Proteomes" id="UP001175000">
    <property type="component" value="Unassembled WGS sequence"/>
</dbReference>
<evidence type="ECO:0000313" key="3">
    <source>
        <dbReference type="Proteomes" id="UP001175000"/>
    </source>
</evidence>
<protein>
    <submittedName>
        <fullName evidence="2">Uncharacterized protein</fullName>
    </submittedName>
</protein>
<evidence type="ECO:0000256" key="1">
    <source>
        <dbReference type="SAM" id="MobiDB-lite"/>
    </source>
</evidence>
<gene>
    <name evidence="2" type="ORF">B0T14DRAFT_129863</name>
</gene>
<comment type="caution">
    <text evidence="2">The sequence shown here is derived from an EMBL/GenBank/DDBJ whole genome shotgun (WGS) entry which is preliminary data.</text>
</comment>